<gene>
    <name evidence="3" type="ORF">FC91_GL002197</name>
</gene>
<evidence type="ECO:0000256" key="1">
    <source>
        <dbReference type="ARBA" id="ARBA00023125"/>
    </source>
</evidence>
<accession>A0A0R1XD44</accession>
<evidence type="ECO:0000259" key="2">
    <source>
        <dbReference type="PROSITE" id="PS50943"/>
    </source>
</evidence>
<dbReference type="InterPro" id="IPR001387">
    <property type="entry name" value="Cro/C1-type_HTH"/>
</dbReference>
<dbReference type="SUPFAM" id="SSF47413">
    <property type="entry name" value="lambda repressor-like DNA-binding domains"/>
    <property type="match status" value="1"/>
</dbReference>
<name>A0A0R1XD44_9LACO</name>
<protein>
    <recommendedName>
        <fullName evidence="2">HTH cro/C1-type domain-containing protein</fullName>
    </recommendedName>
</protein>
<keyword evidence="1" id="KW-0238">DNA-binding</keyword>
<proteinExistence type="predicted"/>
<dbReference type="SMART" id="SM00530">
    <property type="entry name" value="HTH_XRE"/>
    <property type="match status" value="1"/>
</dbReference>
<dbReference type="PANTHER" id="PTHR46558:SF5">
    <property type="entry name" value="TRANSCRIPTION REGULATOR"/>
    <property type="match status" value="1"/>
</dbReference>
<feature type="domain" description="HTH cro/C1-type" evidence="2">
    <location>
        <begin position="4"/>
        <end position="58"/>
    </location>
</feature>
<dbReference type="InterPro" id="IPR010982">
    <property type="entry name" value="Lambda_DNA-bd_dom_sf"/>
</dbReference>
<sequence length="70" mass="8025">MNRIRQFRQAQGWSQLALAQRVGVTRQTVNMIENNNYNPSLDLCIRLAQALGTDLNTLFWFPEGLEGEES</sequence>
<reference evidence="3 4" key="1">
    <citation type="journal article" date="2015" name="Genome Announc.">
        <title>Expanding the biotechnology potential of lactobacilli through comparative genomics of 213 strains and associated genera.</title>
        <authorList>
            <person name="Sun Z."/>
            <person name="Harris H.M."/>
            <person name="McCann A."/>
            <person name="Guo C."/>
            <person name="Argimon S."/>
            <person name="Zhang W."/>
            <person name="Yang X."/>
            <person name="Jeffery I.B."/>
            <person name="Cooney J.C."/>
            <person name="Kagawa T.F."/>
            <person name="Liu W."/>
            <person name="Song Y."/>
            <person name="Salvetti E."/>
            <person name="Wrobel A."/>
            <person name="Rasinkangas P."/>
            <person name="Parkhill J."/>
            <person name="Rea M.C."/>
            <person name="O'Sullivan O."/>
            <person name="Ritari J."/>
            <person name="Douillard F.P."/>
            <person name="Paul Ross R."/>
            <person name="Yang R."/>
            <person name="Briner A.E."/>
            <person name="Felis G.E."/>
            <person name="de Vos W.M."/>
            <person name="Barrangou R."/>
            <person name="Klaenhammer T.R."/>
            <person name="Caufield P.W."/>
            <person name="Cui Y."/>
            <person name="Zhang H."/>
            <person name="O'Toole P.W."/>
        </authorList>
    </citation>
    <scope>NUCLEOTIDE SEQUENCE [LARGE SCALE GENOMIC DNA]</scope>
    <source>
        <strain evidence="3 4">DSM 16991</strain>
    </source>
</reference>
<evidence type="ECO:0000313" key="4">
    <source>
        <dbReference type="Proteomes" id="UP000050949"/>
    </source>
</evidence>
<dbReference type="Gene3D" id="1.10.260.40">
    <property type="entry name" value="lambda repressor-like DNA-binding domains"/>
    <property type="match status" value="1"/>
</dbReference>
<dbReference type="GO" id="GO:0003677">
    <property type="term" value="F:DNA binding"/>
    <property type="evidence" value="ECO:0007669"/>
    <property type="project" value="UniProtKB-KW"/>
</dbReference>
<dbReference type="RefSeq" id="WP_027828781.1">
    <property type="nucleotide sequence ID" value="NZ_AUEH01000029.1"/>
</dbReference>
<dbReference type="EMBL" id="AZFW01000037">
    <property type="protein sequence ID" value="KRM28106.1"/>
    <property type="molecule type" value="Genomic_DNA"/>
</dbReference>
<dbReference type="PATRIC" id="fig|1122147.4.peg.2272"/>
<organism evidence="3 4">
    <name type="scientific">Schleiferilactobacillus harbinensis DSM 16991</name>
    <dbReference type="NCBI Taxonomy" id="1122147"/>
    <lineage>
        <taxon>Bacteria</taxon>
        <taxon>Bacillati</taxon>
        <taxon>Bacillota</taxon>
        <taxon>Bacilli</taxon>
        <taxon>Lactobacillales</taxon>
        <taxon>Lactobacillaceae</taxon>
        <taxon>Schleiferilactobacillus</taxon>
    </lineage>
</organism>
<dbReference type="PANTHER" id="PTHR46558">
    <property type="entry name" value="TRACRIPTIONAL REGULATORY PROTEIN-RELATED-RELATED"/>
    <property type="match status" value="1"/>
</dbReference>
<dbReference type="CDD" id="cd00093">
    <property type="entry name" value="HTH_XRE"/>
    <property type="match status" value="1"/>
</dbReference>
<dbReference type="AlphaFoldDB" id="A0A0R1XD44"/>
<dbReference type="Proteomes" id="UP000050949">
    <property type="component" value="Unassembled WGS sequence"/>
</dbReference>
<evidence type="ECO:0000313" key="3">
    <source>
        <dbReference type="EMBL" id="KRM28106.1"/>
    </source>
</evidence>
<dbReference type="Pfam" id="PF01381">
    <property type="entry name" value="HTH_3"/>
    <property type="match status" value="1"/>
</dbReference>
<dbReference type="OrthoDB" id="6386941at2"/>
<dbReference type="eggNOG" id="COG1476">
    <property type="taxonomic scope" value="Bacteria"/>
</dbReference>
<dbReference type="PROSITE" id="PS50943">
    <property type="entry name" value="HTH_CROC1"/>
    <property type="match status" value="1"/>
</dbReference>
<comment type="caution">
    <text evidence="3">The sequence shown here is derived from an EMBL/GenBank/DDBJ whole genome shotgun (WGS) entry which is preliminary data.</text>
</comment>